<keyword evidence="2" id="KW-0732">Signal</keyword>
<dbReference type="EMBL" id="CP003807">
    <property type="protein sequence ID" value="AGF49460.1"/>
    <property type="molecule type" value="Genomic_DNA"/>
</dbReference>
<evidence type="ECO:0000256" key="2">
    <source>
        <dbReference type="ARBA" id="ARBA00022729"/>
    </source>
</evidence>
<evidence type="ECO:0000256" key="1">
    <source>
        <dbReference type="ARBA" id="ARBA00005791"/>
    </source>
</evidence>
<evidence type="ECO:0000313" key="8">
    <source>
        <dbReference type="EMBL" id="AGF49460.1"/>
    </source>
</evidence>
<dbReference type="Pfam" id="PF01323">
    <property type="entry name" value="DSBA"/>
    <property type="match status" value="1"/>
</dbReference>
<organism evidence="8 9">
    <name type="scientific">Candidatus Kinetoplastidibacterium blastocrithidiae TCC012E</name>
    <dbReference type="NCBI Taxonomy" id="1208922"/>
    <lineage>
        <taxon>Bacteria</taxon>
        <taxon>Pseudomonadati</taxon>
        <taxon>Pseudomonadota</taxon>
        <taxon>Betaproteobacteria</taxon>
        <taxon>Candidatus Kinetoplastidibacterium</taxon>
    </lineage>
</organism>
<name>M1MCD2_9PROT</name>
<comment type="subcellular location">
    <subcellularLocation>
        <location evidence="5">Periplasm</location>
    </subcellularLocation>
</comment>
<dbReference type="CDD" id="cd03019">
    <property type="entry name" value="DsbA_DsbA"/>
    <property type="match status" value="1"/>
</dbReference>
<keyword evidence="9" id="KW-1185">Reference proteome</keyword>
<dbReference type="KEGG" id="kbt:BCUE_0216"/>
<keyword evidence="3 5" id="KW-1015">Disulfide bond</keyword>
<dbReference type="Gene3D" id="3.40.30.10">
    <property type="entry name" value="Glutaredoxin"/>
    <property type="match status" value="1"/>
</dbReference>
<feature type="disulfide bond" description="Redox-active" evidence="6">
    <location>
        <begin position="60"/>
        <end position="63"/>
    </location>
</feature>
<keyword evidence="5" id="KW-0574">Periplasm</keyword>
<sequence>MMMIKIYKKCQLLVRIIIIVITFLISNNCNAENGYEVITNKIESLGKNKIEVIEFLSYMCHHCTAIENILNQWQSSLTSDVTLIKIPVSCNKKSEELQKLYLTINELNKPHLHSELFYMFGNKKKSIKQVKDLTWWLNSKNINTNEFLELYNSFHIYSKSNRANQLARLYEIKGVPTFIIGGKYITSPAMAGDDYECTIKTIDHLIEKLRKE</sequence>
<dbReference type="InterPro" id="IPR023205">
    <property type="entry name" value="DsbA/DsbL"/>
</dbReference>
<dbReference type="InterPro" id="IPR001853">
    <property type="entry name" value="DSBA-like_thioredoxin_dom"/>
</dbReference>
<dbReference type="GO" id="GO:0042597">
    <property type="term" value="C:periplasmic space"/>
    <property type="evidence" value="ECO:0007669"/>
    <property type="project" value="UniProtKB-SubCell"/>
</dbReference>
<dbReference type="InterPro" id="IPR036249">
    <property type="entry name" value="Thioredoxin-like_sf"/>
</dbReference>
<dbReference type="SUPFAM" id="SSF52833">
    <property type="entry name" value="Thioredoxin-like"/>
    <property type="match status" value="1"/>
</dbReference>
<dbReference type="PATRIC" id="fig|1208922.3.peg.7"/>
<evidence type="ECO:0000313" key="9">
    <source>
        <dbReference type="Proteomes" id="UP000011563"/>
    </source>
</evidence>
<dbReference type="Proteomes" id="UP000011563">
    <property type="component" value="Chromosome"/>
</dbReference>
<reference evidence="8 9" key="1">
    <citation type="journal article" date="2013" name="Genome Biol. Evol.">
        <title>Genome evolution and phylogenomic analysis of candidatus kinetoplastibacterium, the betaproteobacterial endosymbionts of strigomonas and angomonas.</title>
        <authorList>
            <person name="Alves J.M."/>
            <person name="Serrano M.G."/>
            <person name="Maia da Silva F."/>
            <person name="Voegtly L.J."/>
            <person name="Matveyev A.V."/>
            <person name="Teixeira M.M."/>
            <person name="Camargo E.P."/>
            <person name="Buck G.A."/>
        </authorList>
    </citation>
    <scope>NUCLEOTIDE SEQUENCE [LARGE SCALE GENOMIC DNA]</scope>
    <source>
        <strain evidence="8 9">TCC012E</strain>
    </source>
</reference>
<dbReference type="PIRSF" id="PIRSF001488">
    <property type="entry name" value="Tdi_protein"/>
    <property type="match status" value="1"/>
</dbReference>
<dbReference type="AlphaFoldDB" id="M1MCD2"/>
<protein>
    <recommendedName>
        <fullName evidence="5">Thiol:disulfide interchange protein</fullName>
    </recommendedName>
</protein>
<dbReference type="InterPro" id="IPR050824">
    <property type="entry name" value="Thiol_disulfide_DsbA"/>
</dbReference>
<accession>M1MCD2</accession>
<dbReference type="PANTHER" id="PTHR35891:SF3">
    <property type="entry name" value="THIOL:DISULFIDE INTERCHANGE PROTEIN DSBL"/>
    <property type="match status" value="1"/>
</dbReference>
<evidence type="ECO:0000256" key="4">
    <source>
        <dbReference type="ARBA" id="ARBA00023284"/>
    </source>
</evidence>
<evidence type="ECO:0000259" key="7">
    <source>
        <dbReference type="Pfam" id="PF01323"/>
    </source>
</evidence>
<comment type="similarity">
    <text evidence="1">Belongs to the thioredoxin family. DsbA subfamily.</text>
</comment>
<gene>
    <name evidence="8" type="ORF">BCUE_0216</name>
</gene>
<dbReference type="HOGENOM" id="CLU_088255_1_0_4"/>
<dbReference type="PANTHER" id="PTHR35891">
    <property type="entry name" value="THIOL:DISULFIDE INTERCHANGE PROTEIN DSBA"/>
    <property type="match status" value="1"/>
</dbReference>
<keyword evidence="4" id="KW-0676">Redox-active center</keyword>
<proteinExistence type="inferred from homology"/>
<evidence type="ECO:0000256" key="5">
    <source>
        <dbReference type="PIRNR" id="PIRNR001488"/>
    </source>
</evidence>
<evidence type="ECO:0000256" key="3">
    <source>
        <dbReference type="ARBA" id="ARBA00023157"/>
    </source>
</evidence>
<evidence type="ECO:0000256" key="6">
    <source>
        <dbReference type="PIRSR" id="PIRSR001488-1"/>
    </source>
</evidence>
<dbReference type="GO" id="GO:0016491">
    <property type="term" value="F:oxidoreductase activity"/>
    <property type="evidence" value="ECO:0007669"/>
    <property type="project" value="InterPro"/>
</dbReference>
<feature type="domain" description="DSBA-like thioredoxin" evidence="7">
    <location>
        <begin position="52"/>
        <end position="185"/>
    </location>
</feature>